<keyword evidence="7" id="KW-1185">Reference proteome</keyword>
<evidence type="ECO:0000256" key="2">
    <source>
        <dbReference type="ARBA" id="ARBA00022553"/>
    </source>
</evidence>
<proteinExistence type="predicted"/>
<dbReference type="Pfam" id="PF14313">
    <property type="entry name" value="Soyouz_module"/>
    <property type="match status" value="1"/>
</dbReference>
<evidence type="ECO:0000256" key="1">
    <source>
        <dbReference type="ARBA" id="ARBA00020572"/>
    </source>
</evidence>
<dbReference type="Pfam" id="PF03210">
    <property type="entry name" value="Paramyx_P_V_C"/>
    <property type="match status" value="1"/>
</dbReference>
<evidence type="ECO:0000259" key="5">
    <source>
        <dbReference type="Pfam" id="PF14313"/>
    </source>
</evidence>
<dbReference type="Proteomes" id="UP001255834">
    <property type="component" value="Segment"/>
</dbReference>
<protein>
    <recommendedName>
        <fullName evidence="1">Phosphoprotein</fullName>
    </recommendedName>
</protein>
<sequence>MSGFNVSELNQLVQNGIQTVEFLQQGKENIQKTYGRSAIQQPNTRTRIAAWESINPGNDNTGSQSSGGKRAEEGRDPDESTGDTVHDGEHGAEPRSDGLFSKTGEKTTDKQVWNAAYTDRDLSGAGGATTSGLQQTGARGYLVPSGNADAEGDHTDGSVNVGDYKQVMIMDHEMSSAETQGETMSGAKIRNATTDDFATVFEEGTPKIHRRLRGITAAVTSPLPSTSGSGPVKKGTDENTASTLLGDVQLSGSGAIPNVHPSLLHQPNPNAHAENAQGCVPDVSETGFTCKSDEAPYNSEKTEGKIDLLVREIENVSKKLDYLPEIKEEIKNINKKITNLSLGLSTVENYIKSMMIIIPGSGKENGSGSAEVNPDLRAVIGRDKTRGLKELTTQRSDLESLDGSGYQSQSIDEKYLTRALDFSKSNAANFKPLDDTGSFYTIVSMIKNEVDDVKKQNELITWATQAVENTATSDLYEIIREALDDYSESKGSDE</sequence>
<feature type="region of interest" description="Disordered" evidence="4">
    <location>
        <begin position="121"/>
        <end position="159"/>
    </location>
</feature>
<name>A0AAE8XRT2_9MONO</name>
<dbReference type="Gene3D" id="1.20.5.110">
    <property type="match status" value="1"/>
</dbReference>
<evidence type="ECO:0000313" key="7">
    <source>
        <dbReference type="Proteomes" id="UP001255834"/>
    </source>
</evidence>
<feature type="domain" description="Phosphoprotein P soyouz module" evidence="5">
    <location>
        <begin position="1"/>
        <end position="54"/>
    </location>
</feature>
<organism evidence="6 7">
    <name type="scientific">Longquan Niviventer fulvescens jeilongvirus 2</name>
    <dbReference type="NCBI Taxonomy" id="2877482"/>
    <lineage>
        <taxon>Viruses</taxon>
        <taxon>Riboviria</taxon>
        <taxon>Orthornavirae</taxon>
        <taxon>Negarnaviricota</taxon>
        <taxon>Haploviricotina</taxon>
        <taxon>Monjiviricetes</taxon>
        <taxon>Mononegavirales</taxon>
        <taxon>Paramyxoviridae</taxon>
        <taxon>Orthoparamyxovirinae</taxon>
        <taxon>Jeilongvirus</taxon>
        <taxon>Jeilongvirus lishuiense</taxon>
    </lineage>
</organism>
<feature type="compositionally biased region" description="Basic and acidic residues" evidence="4">
    <location>
        <begin position="69"/>
        <end position="96"/>
    </location>
</feature>
<feature type="region of interest" description="Disordered" evidence="4">
    <location>
        <begin position="51"/>
        <end position="107"/>
    </location>
</feature>
<evidence type="ECO:0000256" key="3">
    <source>
        <dbReference type="ARBA" id="ARBA00022953"/>
    </source>
</evidence>
<reference evidence="6" key="1">
    <citation type="submission" date="2021-05" db="EMBL/GenBank/DDBJ databases">
        <title>Comparation of mammalian active virome structures and with host-virus interactions in sympatric communities.</title>
        <authorList>
            <person name="Tan Z."/>
            <person name="Nie F.-Y."/>
            <person name="Zhang Y.-Z."/>
        </authorList>
    </citation>
    <scope>NUCLEOTIDE SEQUENCE</scope>
    <source>
        <strain evidence="6">LQS_zhenmao</strain>
    </source>
</reference>
<accession>A0AAE8XRT2</accession>
<dbReference type="EMBL" id="MZ328280">
    <property type="protein sequence ID" value="UBB42308.1"/>
    <property type="molecule type" value="Viral_cRNA"/>
</dbReference>
<evidence type="ECO:0000313" key="6">
    <source>
        <dbReference type="EMBL" id="UBB42308.1"/>
    </source>
</evidence>
<dbReference type="InterPro" id="IPR025909">
    <property type="entry name" value="Soyouz_module"/>
</dbReference>
<evidence type="ECO:0000256" key="4">
    <source>
        <dbReference type="SAM" id="MobiDB-lite"/>
    </source>
</evidence>
<keyword evidence="3" id="KW-0693">Viral RNA replication</keyword>
<keyword evidence="2" id="KW-0597">Phosphoprotein</keyword>
<dbReference type="InterPro" id="IPR004897">
    <property type="entry name" value="P/V_Pprotein_paramyxoviral"/>
</dbReference>
<dbReference type="Gene3D" id="6.10.250.2490">
    <property type="match status" value="1"/>
</dbReference>
<feature type="compositionally biased region" description="Polar residues" evidence="4">
    <location>
        <begin position="55"/>
        <end position="67"/>
    </location>
</feature>